<organism evidence="2 3">
    <name type="scientific">Hyunsoonleella aestuarii</name>
    <dbReference type="NCBI Taxonomy" id="912802"/>
    <lineage>
        <taxon>Bacteria</taxon>
        <taxon>Pseudomonadati</taxon>
        <taxon>Bacteroidota</taxon>
        <taxon>Flavobacteriia</taxon>
        <taxon>Flavobacteriales</taxon>
        <taxon>Flavobacteriaceae</taxon>
    </lineage>
</organism>
<dbReference type="PANTHER" id="PTHR43312">
    <property type="entry name" value="D-THREO-ALDOSE 1-DEHYDROGENASE"/>
    <property type="match status" value="1"/>
</dbReference>
<feature type="domain" description="NADP-dependent oxidoreductase" evidence="1">
    <location>
        <begin position="15"/>
        <end position="302"/>
    </location>
</feature>
<reference evidence="3" key="1">
    <citation type="journal article" date="2019" name="Int. J. Syst. Evol. Microbiol.">
        <title>The Global Catalogue of Microorganisms (GCM) 10K type strain sequencing project: providing services to taxonomists for standard genome sequencing and annotation.</title>
        <authorList>
            <consortium name="The Broad Institute Genomics Platform"/>
            <consortium name="The Broad Institute Genome Sequencing Center for Infectious Disease"/>
            <person name="Wu L."/>
            <person name="Ma J."/>
        </authorList>
    </citation>
    <scope>NUCLEOTIDE SEQUENCE [LARGE SCALE GENOMIC DNA]</scope>
    <source>
        <strain evidence="3">JCM 17452</strain>
    </source>
</reference>
<dbReference type="RefSeq" id="WP_139003013.1">
    <property type="nucleotide sequence ID" value="NZ_BAABAV010000003.1"/>
</dbReference>
<dbReference type="InterPro" id="IPR023210">
    <property type="entry name" value="NADP_OxRdtase_dom"/>
</dbReference>
<sequence>MKYKKYFKDSINISEIGLGAWQLGQNSGWKSMTETEAIKLVHKSLDFGINFFDTAPNYGHGTSEERLGKALKGVDRSKIVINTKFGHTHTGTLNFGSNYIRESLEGSLKRLQVEYLDSLIIHNPPSKYFDGNKNDHYEILDKLIEEGKIKAYGASLDTYDDMKLLMNTTNSKVMEVFFNIFHQDTLLGFEQAQDEEFGIIVKIPLDSGWLTGKYNTESRFHDIRSRWSKEDIETRAKLVNKVKSIIGTEENLAQKAIAFCLAYDAVSTVIPGNVNIEQLTSNVQSTDISISRSLIEQLEKLYQYEIKKLNLPW</sequence>
<dbReference type="EMBL" id="BAABAV010000003">
    <property type="protein sequence ID" value="GAA4270642.1"/>
    <property type="molecule type" value="Genomic_DNA"/>
</dbReference>
<proteinExistence type="predicted"/>
<name>A0ABP8EEG6_9FLAO</name>
<dbReference type="SUPFAM" id="SSF51430">
    <property type="entry name" value="NAD(P)-linked oxidoreductase"/>
    <property type="match status" value="1"/>
</dbReference>
<dbReference type="Pfam" id="PF00248">
    <property type="entry name" value="Aldo_ket_red"/>
    <property type="match status" value="1"/>
</dbReference>
<dbReference type="Proteomes" id="UP001500027">
    <property type="component" value="Unassembled WGS sequence"/>
</dbReference>
<dbReference type="PANTHER" id="PTHR43312:SF1">
    <property type="entry name" value="NADP-DEPENDENT OXIDOREDUCTASE DOMAIN-CONTAINING PROTEIN"/>
    <property type="match status" value="1"/>
</dbReference>
<dbReference type="InterPro" id="IPR053135">
    <property type="entry name" value="AKR2_Oxidoreductase"/>
</dbReference>
<dbReference type="InterPro" id="IPR036812">
    <property type="entry name" value="NAD(P)_OxRdtase_dom_sf"/>
</dbReference>
<protein>
    <submittedName>
        <fullName evidence="2">Aldo/keto reductase</fullName>
    </submittedName>
</protein>
<evidence type="ECO:0000313" key="2">
    <source>
        <dbReference type="EMBL" id="GAA4270642.1"/>
    </source>
</evidence>
<evidence type="ECO:0000313" key="3">
    <source>
        <dbReference type="Proteomes" id="UP001500027"/>
    </source>
</evidence>
<gene>
    <name evidence="2" type="ORF">GCM10022257_27430</name>
</gene>
<keyword evidence="3" id="KW-1185">Reference proteome</keyword>
<dbReference type="CDD" id="cd19086">
    <property type="entry name" value="AKR_AKR11C1"/>
    <property type="match status" value="1"/>
</dbReference>
<comment type="caution">
    <text evidence="2">The sequence shown here is derived from an EMBL/GenBank/DDBJ whole genome shotgun (WGS) entry which is preliminary data.</text>
</comment>
<evidence type="ECO:0000259" key="1">
    <source>
        <dbReference type="Pfam" id="PF00248"/>
    </source>
</evidence>
<dbReference type="Gene3D" id="3.20.20.100">
    <property type="entry name" value="NADP-dependent oxidoreductase domain"/>
    <property type="match status" value="1"/>
</dbReference>
<accession>A0ABP8EEG6</accession>